<dbReference type="AlphaFoldDB" id="A0A7S0BC48"/>
<accession>A0A7S0BC48</accession>
<evidence type="ECO:0000313" key="1">
    <source>
        <dbReference type="EMBL" id="CAD8389848.1"/>
    </source>
</evidence>
<sequence>MGGLMDGVNVVQQIRSYINGPYKEVSEIALKFIEPVDFKLVKPVDWDRMTDEQKTTLIAKVMVMYELRDRKRPAKSTTSIYSKASQAVTLLANQKKATYAETVLGIAVAAYDALTPEFDSKELEELLDAWRNSQLVQDCVQLVKEKYGKETKDALTKSTSAALKEAIALIETREPSCLQKSKSL</sequence>
<reference evidence="1" key="1">
    <citation type="submission" date="2021-01" db="EMBL/GenBank/DDBJ databases">
        <authorList>
            <person name="Corre E."/>
            <person name="Pelletier E."/>
            <person name="Niang G."/>
            <person name="Scheremetjew M."/>
            <person name="Finn R."/>
            <person name="Kale V."/>
            <person name="Holt S."/>
            <person name="Cochrane G."/>
            <person name="Meng A."/>
            <person name="Brown T."/>
            <person name="Cohen L."/>
        </authorList>
    </citation>
    <scope>NUCLEOTIDE SEQUENCE</scope>
    <source>
        <strain evidence="1">UTEX LB 2760</strain>
    </source>
</reference>
<proteinExistence type="predicted"/>
<dbReference type="EMBL" id="HBEK01000513">
    <property type="protein sequence ID" value="CAD8389848.1"/>
    <property type="molecule type" value="Transcribed_RNA"/>
</dbReference>
<name>A0A7S0BC48_9RHOD</name>
<organism evidence="1">
    <name type="scientific">Rhodosorus marinus</name>
    <dbReference type="NCBI Taxonomy" id="101924"/>
    <lineage>
        <taxon>Eukaryota</taxon>
        <taxon>Rhodophyta</taxon>
        <taxon>Stylonematophyceae</taxon>
        <taxon>Stylonematales</taxon>
        <taxon>Stylonemataceae</taxon>
        <taxon>Rhodosorus</taxon>
    </lineage>
</organism>
<gene>
    <name evidence="1" type="ORF">RMAR0315_LOCUS298</name>
</gene>
<protein>
    <submittedName>
        <fullName evidence="1">Uncharacterized protein</fullName>
    </submittedName>
</protein>